<dbReference type="InterPro" id="IPR002052">
    <property type="entry name" value="DNA_methylase_N6_adenine_CS"/>
</dbReference>
<comment type="similarity">
    <text evidence="1">Belongs to the N(4)/N(6)-methyltransferase family.</text>
</comment>
<protein>
    <submittedName>
        <fullName evidence="5">Site-specific DNA-methyltransferase</fullName>
    </submittedName>
</protein>
<dbReference type="InterPro" id="IPR029063">
    <property type="entry name" value="SAM-dependent_MTases_sf"/>
</dbReference>
<dbReference type="Pfam" id="PF01555">
    <property type="entry name" value="N6_N4_Mtase"/>
    <property type="match status" value="1"/>
</dbReference>
<dbReference type="SUPFAM" id="SSF53335">
    <property type="entry name" value="S-adenosyl-L-methionine-dependent methyltransferases"/>
    <property type="match status" value="1"/>
</dbReference>
<dbReference type="AlphaFoldDB" id="A0A2H9P860"/>
<evidence type="ECO:0000313" key="6">
    <source>
        <dbReference type="Proteomes" id="UP000228874"/>
    </source>
</evidence>
<dbReference type="PROSITE" id="PS00092">
    <property type="entry name" value="N6_MTASE"/>
    <property type="match status" value="1"/>
</dbReference>
<dbReference type="GO" id="GO:0008170">
    <property type="term" value="F:N-methyltransferase activity"/>
    <property type="evidence" value="ECO:0007669"/>
    <property type="project" value="InterPro"/>
</dbReference>
<name>A0A2H9P860_HUBC1</name>
<dbReference type="EMBL" id="PFMG01000064">
    <property type="protein sequence ID" value="PIY99653.1"/>
    <property type="molecule type" value="Genomic_DNA"/>
</dbReference>
<dbReference type="PANTHER" id="PTHR13370:SF3">
    <property type="entry name" value="TRNA (GUANINE(10)-N2)-METHYLTRANSFERASE HOMOLOG"/>
    <property type="match status" value="1"/>
</dbReference>
<feature type="domain" description="DNA methylase N-4/N-6" evidence="4">
    <location>
        <begin position="129"/>
        <end position="411"/>
    </location>
</feature>
<comment type="caution">
    <text evidence="5">The sequence shown here is derived from an EMBL/GenBank/DDBJ whole genome shotgun (WGS) entry which is preliminary data.</text>
</comment>
<dbReference type="Gene3D" id="3.40.50.150">
    <property type="entry name" value="Vaccinia Virus protein VP39"/>
    <property type="match status" value="1"/>
</dbReference>
<evidence type="ECO:0000259" key="4">
    <source>
        <dbReference type="Pfam" id="PF01555"/>
    </source>
</evidence>
<dbReference type="GO" id="GO:0003677">
    <property type="term" value="F:DNA binding"/>
    <property type="evidence" value="ECO:0007669"/>
    <property type="project" value="InterPro"/>
</dbReference>
<feature type="non-terminal residue" evidence="5">
    <location>
        <position position="546"/>
    </location>
</feature>
<feature type="non-terminal residue" evidence="5">
    <location>
        <position position="1"/>
    </location>
</feature>
<accession>A0A2H9P860</accession>
<dbReference type="InterPro" id="IPR002941">
    <property type="entry name" value="DNA_methylase_N4/N6"/>
</dbReference>
<evidence type="ECO:0000313" key="5">
    <source>
        <dbReference type="EMBL" id="PIY99653.1"/>
    </source>
</evidence>
<keyword evidence="3 5" id="KW-0808">Transferase</keyword>
<keyword evidence="2 5" id="KW-0489">Methyltransferase</keyword>
<evidence type="ECO:0000256" key="1">
    <source>
        <dbReference type="ARBA" id="ARBA00006594"/>
    </source>
</evidence>
<evidence type="ECO:0000256" key="2">
    <source>
        <dbReference type="ARBA" id="ARBA00022603"/>
    </source>
</evidence>
<evidence type="ECO:0000256" key="3">
    <source>
        <dbReference type="ARBA" id="ARBA00022679"/>
    </source>
</evidence>
<dbReference type="Proteomes" id="UP000228874">
    <property type="component" value="Unassembled WGS sequence"/>
</dbReference>
<dbReference type="GO" id="GO:0009007">
    <property type="term" value="F:site-specific DNA-methyltransferase (adenine-specific) activity"/>
    <property type="evidence" value="ECO:0007669"/>
    <property type="project" value="TreeGrafter"/>
</dbReference>
<dbReference type="PANTHER" id="PTHR13370">
    <property type="entry name" value="RNA METHYLASE-RELATED"/>
    <property type="match status" value="1"/>
</dbReference>
<gene>
    <name evidence="5" type="ORF">COY63_02450</name>
</gene>
<organism evidence="5 6">
    <name type="scientific">Huberarchaeum crystalense</name>
    <dbReference type="NCBI Taxonomy" id="2014257"/>
    <lineage>
        <taxon>Archaea</taxon>
        <taxon>Candidatus Huberarchaeota</taxon>
        <taxon>Candidatus Huberarchaeia</taxon>
        <taxon>Candidatus Huberarchaeales</taxon>
        <taxon>Candidatus Huberarchaeaceae</taxon>
        <taxon>Candidatus Huberarchaeum</taxon>
    </lineage>
</organism>
<sequence length="546" mass="64050">NQLQILKSIAFKVIDFISQFEDELVKIWNKPKFVKNSNYVITLDRISDEKLVEKIKKHKNFLEQVKEWEELGIDKDNPKVPIDTKYFKDLEPEILSQFEDLDKSLDGWLIKSENYQALNTTLPKFKEKVQTIYIDPPFNLDSSDQFLYRTNYKDANWATLLENRLKLAKDWLNKKGSIFVKCDYNGNMFARLLLNDIFRGDNFRNEIVVSRISKQDSRVRKLNNAVDYIFFYSKSESFEFNILLKKLKKPKEERWHSLDAQGQGESQEIFGFLFAPPKGRHWMYGSENMKEAEKNQKIRIVCRVCKYIHILGKWEGCPNCKNLKNVRIEYKLSPSTDKPVDTNWTDISGYTSSWDFATENSERSLFRCIMITSNVKDIIFDFFLGSGTTTAVAHKLGRKWLGVEMGEHFYSVVLPRMKKVLAYDKSGISKEVKEYQGGGFFKYYELEQYEEALANCKYEDGDLFNAPGRSPYREYVFMKDEKMLKALEIDYEKEKAKVDLTKLYPNIDIAETLSNLTGKWIKAIKDDEVEFTDGSKINTKELDYKL</sequence>
<dbReference type="PRINTS" id="PR00508">
    <property type="entry name" value="S21N4MTFRASE"/>
</dbReference>
<dbReference type="InterPro" id="IPR001091">
    <property type="entry name" value="RM_Methyltransferase"/>
</dbReference>
<reference evidence="6" key="1">
    <citation type="submission" date="2017-09" db="EMBL/GenBank/DDBJ databases">
        <title>Depth-based differentiation of microbial function through sediment-hosted aquifers and enrichment of novel symbionts in the deep terrestrial subsurface.</title>
        <authorList>
            <person name="Probst A.J."/>
            <person name="Ladd B."/>
            <person name="Jarett J.K."/>
            <person name="Geller-Mcgrath D.E."/>
            <person name="Sieber C.M.K."/>
            <person name="Emerson J.B."/>
            <person name="Anantharaman K."/>
            <person name="Thomas B.C."/>
            <person name="Malmstrom R."/>
            <person name="Stieglmeier M."/>
            <person name="Klingl A."/>
            <person name="Woyke T."/>
            <person name="Ryan C.M."/>
            <person name="Banfield J.F."/>
        </authorList>
    </citation>
    <scope>NUCLEOTIDE SEQUENCE [LARGE SCALE GENOMIC DNA]</scope>
</reference>
<dbReference type="GO" id="GO:0032259">
    <property type="term" value="P:methylation"/>
    <property type="evidence" value="ECO:0007669"/>
    <property type="project" value="UniProtKB-KW"/>
</dbReference>
<proteinExistence type="inferred from homology"/>
<dbReference type="GO" id="GO:0005737">
    <property type="term" value="C:cytoplasm"/>
    <property type="evidence" value="ECO:0007669"/>
    <property type="project" value="TreeGrafter"/>
</dbReference>